<evidence type="ECO:0000256" key="1">
    <source>
        <dbReference type="ARBA" id="ARBA00005340"/>
    </source>
</evidence>
<dbReference type="Pfam" id="PF01261">
    <property type="entry name" value="AP_endonuc_2"/>
    <property type="match status" value="1"/>
</dbReference>
<comment type="cofactor">
    <cofactor evidence="7">
        <name>Zn(2+)</name>
        <dbReference type="ChEBI" id="CHEBI:29105"/>
    </cofactor>
    <text evidence="7">Binds 3 Zn(2+) ions.</text>
</comment>
<feature type="binding site" evidence="7">
    <location>
        <position position="107"/>
    </location>
    <ligand>
        <name>Zn(2+)</name>
        <dbReference type="ChEBI" id="CHEBI:29105"/>
        <label>1</label>
    </ligand>
</feature>
<evidence type="ECO:0000256" key="3">
    <source>
        <dbReference type="ARBA" id="ARBA00022763"/>
    </source>
</evidence>
<dbReference type="GO" id="GO:0003677">
    <property type="term" value="F:DNA binding"/>
    <property type="evidence" value="ECO:0007669"/>
    <property type="project" value="InterPro"/>
</dbReference>
<evidence type="ECO:0000256" key="2">
    <source>
        <dbReference type="ARBA" id="ARBA00022723"/>
    </source>
</evidence>
<feature type="binding site" evidence="7">
    <location>
        <position position="229"/>
    </location>
    <ligand>
        <name>Zn(2+)</name>
        <dbReference type="ChEBI" id="CHEBI:29105"/>
        <label>3</label>
    </ligand>
</feature>
<dbReference type="GO" id="GO:0003906">
    <property type="term" value="F:DNA-(apurinic or apyrimidinic site) endonuclease activity"/>
    <property type="evidence" value="ECO:0007669"/>
    <property type="project" value="TreeGrafter"/>
</dbReference>
<reference evidence="9 10" key="1">
    <citation type="submission" date="2020-04" db="EMBL/GenBank/DDBJ databases">
        <title>Collinsella sp. KGMB02528 nov., an anaerobic actinobacterium isolated from human feces.</title>
        <authorList>
            <person name="Han K.-I."/>
            <person name="Eom M.K."/>
            <person name="Kim J.-S."/>
            <person name="Lee K.C."/>
            <person name="Suh M.K."/>
            <person name="Park S.-H."/>
            <person name="Lee J.H."/>
            <person name="Kang S.W."/>
            <person name="Park J.-E."/>
            <person name="Oh B.S."/>
            <person name="Yu S.Y."/>
            <person name="Choi S.-H."/>
            <person name="Lee D.H."/>
            <person name="Yoon H."/>
            <person name="Kim B.-Y."/>
            <person name="Lee J.H."/>
            <person name="Lee J.-S."/>
        </authorList>
    </citation>
    <scope>NUCLEOTIDE SEQUENCE [LARGE SCALE GENOMIC DNA]</scope>
    <source>
        <strain evidence="9 10">KGMB02528</strain>
    </source>
</reference>
<keyword evidence="10" id="KW-1185">Reference proteome</keyword>
<keyword evidence="5 7" id="KW-0862">Zinc</keyword>
<protein>
    <recommendedName>
        <fullName evidence="7">Probable endonuclease 4</fullName>
        <ecNumber evidence="7">3.1.21.2</ecNumber>
    </recommendedName>
    <alternativeName>
        <fullName evidence="7">Endodeoxyribonuclease IV</fullName>
    </alternativeName>
    <alternativeName>
        <fullName evidence="7">Endonuclease IV</fullName>
    </alternativeName>
</protein>
<comment type="similarity">
    <text evidence="1 7">Belongs to the AP endonuclease 2 family.</text>
</comment>
<evidence type="ECO:0000313" key="9">
    <source>
        <dbReference type="EMBL" id="NMF55424.1"/>
    </source>
</evidence>
<feature type="binding site" evidence="7">
    <location>
        <position position="184"/>
    </location>
    <ligand>
        <name>Zn(2+)</name>
        <dbReference type="ChEBI" id="CHEBI:29105"/>
        <label>3</label>
    </ligand>
</feature>
<evidence type="ECO:0000256" key="4">
    <source>
        <dbReference type="ARBA" id="ARBA00022801"/>
    </source>
</evidence>
<organism evidence="9 10">
    <name type="scientific">Collinsella acetigenes</name>
    <dbReference type="NCBI Taxonomy" id="2713419"/>
    <lineage>
        <taxon>Bacteria</taxon>
        <taxon>Bacillati</taxon>
        <taxon>Actinomycetota</taxon>
        <taxon>Coriobacteriia</taxon>
        <taxon>Coriobacteriales</taxon>
        <taxon>Coriobacteriaceae</taxon>
        <taxon>Collinsella</taxon>
    </lineage>
</organism>
<evidence type="ECO:0000256" key="5">
    <source>
        <dbReference type="ARBA" id="ARBA00022833"/>
    </source>
</evidence>
<feature type="binding site" evidence="7">
    <location>
        <position position="67"/>
    </location>
    <ligand>
        <name>Zn(2+)</name>
        <dbReference type="ChEBI" id="CHEBI:29105"/>
        <label>1</label>
    </ligand>
</feature>
<dbReference type="RefSeq" id="WP_169277106.1">
    <property type="nucleotide sequence ID" value="NZ_JABBCP010000002.1"/>
</dbReference>
<dbReference type="GO" id="GO:0008081">
    <property type="term" value="F:phosphoric diester hydrolase activity"/>
    <property type="evidence" value="ECO:0007669"/>
    <property type="project" value="TreeGrafter"/>
</dbReference>
<dbReference type="SUPFAM" id="SSF51658">
    <property type="entry name" value="Xylose isomerase-like"/>
    <property type="match status" value="1"/>
</dbReference>
<dbReference type="InterPro" id="IPR036237">
    <property type="entry name" value="Xyl_isomerase-like_sf"/>
</dbReference>
<gene>
    <name evidence="7" type="primary">nfo</name>
    <name evidence="9" type="ORF">HF320_03640</name>
</gene>
<dbReference type="InterPro" id="IPR018246">
    <property type="entry name" value="AP_endonuc_F2_Zn_BS"/>
</dbReference>
<dbReference type="PROSITE" id="PS51432">
    <property type="entry name" value="AP_NUCLEASE_F2_4"/>
    <property type="match status" value="1"/>
</dbReference>
<accession>A0A7X9UBG3</accession>
<evidence type="ECO:0000256" key="6">
    <source>
        <dbReference type="ARBA" id="ARBA00023204"/>
    </source>
</evidence>
<dbReference type="CDD" id="cd00019">
    <property type="entry name" value="AP2Ec"/>
    <property type="match status" value="1"/>
</dbReference>
<dbReference type="GO" id="GO:0008270">
    <property type="term" value="F:zinc ion binding"/>
    <property type="evidence" value="ECO:0007669"/>
    <property type="project" value="UniProtKB-UniRule"/>
</dbReference>
<keyword evidence="6 7" id="KW-0234">DNA repair</keyword>
<dbReference type="PANTHER" id="PTHR21445:SF0">
    <property type="entry name" value="APURINIC-APYRIMIDINIC ENDONUCLEASE"/>
    <property type="match status" value="1"/>
</dbReference>
<keyword evidence="4 7" id="KW-0378">Hydrolase</keyword>
<comment type="caution">
    <text evidence="9">The sequence shown here is derived from an EMBL/GenBank/DDBJ whole genome shotgun (WGS) entry which is preliminary data.</text>
</comment>
<dbReference type="HAMAP" id="MF_00152">
    <property type="entry name" value="Nfo"/>
    <property type="match status" value="1"/>
</dbReference>
<keyword evidence="2 7" id="KW-0479">Metal-binding</keyword>
<name>A0A7X9UBG3_9ACTN</name>
<evidence type="ECO:0000313" key="10">
    <source>
        <dbReference type="Proteomes" id="UP000546970"/>
    </source>
</evidence>
<dbReference type="EMBL" id="JABBCP010000002">
    <property type="protein sequence ID" value="NMF55424.1"/>
    <property type="molecule type" value="Genomic_DNA"/>
</dbReference>
<dbReference type="GO" id="GO:0006284">
    <property type="term" value="P:base-excision repair"/>
    <property type="evidence" value="ECO:0007669"/>
    <property type="project" value="TreeGrafter"/>
</dbReference>
<dbReference type="InterPro" id="IPR001719">
    <property type="entry name" value="AP_endonuc_2"/>
</dbReference>
<evidence type="ECO:0000259" key="8">
    <source>
        <dbReference type="Pfam" id="PF01261"/>
    </source>
</evidence>
<comment type="catalytic activity">
    <reaction evidence="7">
        <text>Endonucleolytic cleavage to 5'-phosphooligonucleotide end-products.</text>
        <dbReference type="EC" id="3.1.21.2"/>
    </reaction>
</comment>
<dbReference type="SMART" id="SM00518">
    <property type="entry name" value="AP2Ec"/>
    <property type="match status" value="1"/>
</dbReference>
<dbReference type="InterPro" id="IPR013022">
    <property type="entry name" value="Xyl_isomerase-like_TIM-brl"/>
</dbReference>
<feature type="binding site" evidence="7">
    <location>
        <position position="268"/>
    </location>
    <ligand>
        <name>Zn(2+)</name>
        <dbReference type="ChEBI" id="CHEBI:29105"/>
        <label>2</label>
    </ligand>
</feature>
<dbReference type="Proteomes" id="UP000546970">
    <property type="component" value="Unassembled WGS sequence"/>
</dbReference>
<dbReference type="EC" id="3.1.21.2" evidence="7"/>
<comment type="function">
    <text evidence="7">Endonuclease IV plays a role in DNA repair. It cleaves phosphodiester bonds at apurinic or apyrimidinic (AP) sites, generating a 3'-hydroxyl group and a 5'-terminal sugar phosphate.</text>
</comment>
<dbReference type="PROSITE" id="PS00730">
    <property type="entry name" value="AP_NUCLEASE_F2_2"/>
    <property type="match status" value="1"/>
</dbReference>
<sequence length="289" mass="31341">MLTIGCHLSISDGYEAMGKTALSIGANTFAFFTRNPRGGSVRQLDLDDVAALRSLMAEHSFGPLVAHAPYTYNPCSAKERAREFALEAMGEDLRRMEALPGNYYNFHPGAHVGQGIECGIELIADTLCQVMFEGQRTCVLLETMAGKGTEVGSRFEELAAIIDAVRTRRPELDACLGVCLDTCHVSDAGYDIVHDLDGVLAEFDRVVGASRLRAVHINDSKNPCGAHKDRHEVIGAGYLGSAELGGGEEVFARIVSHPRLRDLPFILETPNELAGYAHEIQLLRGLQGD</sequence>
<evidence type="ECO:0000256" key="7">
    <source>
        <dbReference type="HAMAP-Rule" id="MF_00152"/>
    </source>
</evidence>
<dbReference type="PANTHER" id="PTHR21445">
    <property type="entry name" value="ENDONUCLEASE IV ENDODEOXYRIBONUCLEASE IV"/>
    <property type="match status" value="1"/>
</dbReference>
<feature type="binding site" evidence="7">
    <location>
        <position position="142"/>
    </location>
    <ligand>
        <name>Zn(2+)</name>
        <dbReference type="ChEBI" id="CHEBI:29105"/>
        <label>2</label>
    </ligand>
</feature>
<dbReference type="Gene3D" id="3.20.20.150">
    <property type="entry name" value="Divalent-metal-dependent TIM barrel enzymes"/>
    <property type="match status" value="1"/>
</dbReference>
<keyword evidence="7" id="KW-0255">Endonuclease</keyword>
<dbReference type="AlphaFoldDB" id="A0A7X9UBG3"/>
<feature type="binding site" evidence="7">
    <location>
        <position position="142"/>
    </location>
    <ligand>
        <name>Zn(2+)</name>
        <dbReference type="ChEBI" id="CHEBI:29105"/>
        <label>1</label>
    </ligand>
</feature>
<feature type="domain" description="Xylose isomerase-like TIM barrel" evidence="8">
    <location>
        <begin position="21"/>
        <end position="284"/>
    </location>
</feature>
<dbReference type="GO" id="GO:0008833">
    <property type="term" value="F:deoxyribonuclease IV (phage-T4-induced) activity"/>
    <property type="evidence" value="ECO:0007669"/>
    <property type="project" value="UniProtKB-UniRule"/>
</dbReference>
<keyword evidence="7" id="KW-0540">Nuclease</keyword>
<keyword evidence="3 7" id="KW-0227">DNA damage</keyword>
<dbReference type="PROSITE" id="PS00731">
    <property type="entry name" value="AP_NUCLEASE_F2_3"/>
    <property type="match status" value="1"/>
</dbReference>
<dbReference type="NCBIfam" id="TIGR00587">
    <property type="entry name" value="nfo"/>
    <property type="match status" value="1"/>
</dbReference>
<dbReference type="FunFam" id="3.20.20.150:FF:000001">
    <property type="entry name" value="Probable endonuclease 4"/>
    <property type="match status" value="1"/>
</dbReference>
<feature type="binding site" evidence="7">
    <location>
        <position position="181"/>
    </location>
    <ligand>
        <name>Zn(2+)</name>
        <dbReference type="ChEBI" id="CHEBI:29105"/>
        <label>2</label>
    </ligand>
</feature>
<feature type="binding site" evidence="7">
    <location>
        <position position="216"/>
    </location>
    <ligand>
        <name>Zn(2+)</name>
        <dbReference type="ChEBI" id="CHEBI:29105"/>
        <label>2</label>
    </ligand>
</feature>
<proteinExistence type="inferred from homology"/>
<feature type="binding site" evidence="7">
    <location>
        <position position="231"/>
    </location>
    <ligand>
        <name>Zn(2+)</name>
        <dbReference type="ChEBI" id="CHEBI:29105"/>
        <label>3</label>
    </ligand>
</feature>